<evidence type="ECO:0000256" key="6">
    <source>
        <dbReference type="SAM" id="MobiDB-lite"/>
    </source>
</evidence>
<evidence type="ECO:0000256" key="3">
    <source>
        <dbReference type="ARBA" id="ARBA00005509"/>
    </source>
</evidence>
<dbReference type="Proteomes" id="UP001152803">
    <property type="component" value="Unassembled WGS sequence"/>
</dbReference>
<keyword evidence="4" id="KW-0963">Cytoplasm</keyword>
<dbReference type="PANTHER" id="PTHR18842:SF2">
    <property type="entry name" value="INTERLEUKIN-1 RECEPTOR-ASSOCIATED KINASE 1-BINDING PROTEIN 1"/>
    <property type="match status" value="1"/>
</dbReference>
<feature type="region of interest" description="Disordered" evidence="6">
    <location>
        <begin position="201"/>
        <end position="222"/>
    </location>
</feature>
<sequence>MTGSPSRVFAALMPAGGDTFRDENQTNLFRALQPPACEAQTSGREVQVTGSCELSALPDRATLCISVSSNKDSVNDVTNSVSRRLEYILQALRQHEVKGENTTVTKVLRRGDNSYDMEAEVSVVFTDFTAMQSVSNVLVEKLDRTVTVSPPSFSLSPDSLNKLRRQACLAAVESARRKAREVCGMLGQALGRPLLVKEEEAREWTGQPEEGGAGAGQRGALASLQDSVRKATAFASSHVYVSFEIRPKDRARKKH</sequence>
<evidence type="ECO:0000256" key="2">
    <source>
        <dbReference type="ARBA" id="ARBA00004496"/>
    </source>
</evidence>
<dbReference type="Pfam" id="PF04402">
    <property type="entry name" value="SIMPL"/>
    <property type="match status" value="1"/>
</dbReference>
<evidence type="ECO:0000256" key="4">
    <source>
        <dbReference type="ARBA" id="ARBA00022490"/>
    </source>
</evidence>
<dbReference type="FunFam" id="3.30.110.170:FF:000003">
    <property type="entry name" value="Interleukin-1 receptor-associated kinase 1-binding protein 1 homolog"/>
    <property type="match status" value="1"/>
</dbReference>
<dbReference type="GO" id="GO:0005634">
    <property type="term" value="C:nucleus"/>
    <property type="evidence" value="ECO:0007669"/>
    <property type="project" value="UniProtKB-SubCell"/>
</dbReference>
<evidence type="ECO:0008006" key="9">
    <source>
        <dbReference type="Google" id="ProtNLM"/>
    </source>
</evidence>
<keyword evidence="8" id="KW-1185">Reference proteome</keyword>
<dbReference type="OrthoDB" id="6365554at2759"/>
<evidence type="ECO:0000256" key="1">
    <source>
        <dbReference type="ARBA" id="ARBA00004123"/>
    </source>
</evidence>
<dbReference type="Gene3D" id="3.30.70.2970">
    <property type="entry name" value="Protein of unknown function (DUF541), domain 2"/>
    <property type="match status" value="1"/>
</dbReference>
<dbReference type="InterPro" id="IPR007497">
    <property type="entry name" value="SIMPL/DUF541"/>
</dbReference>
<dbReference type="AlphaFoldDB" id="A0A9Q1DMH3"/>
<comment type="caution">
    <text evidence="7">The sequence shown here is derived from an EMBL/GenBank/DDBJ whole genome shotgun (WGS) entry which is preliminary data.</text>
</comment>
<evidence type="ECO:0000313" key="8">
    <source>
        <dbReference type="Proteomes" id="UP001152803"/>
    </source>
</evidence>
<comment type="similarity">
    <text evidence="3">Belongs to the IRAK1BP1 family.</text>
</comment>
<name>A0A9Q1DMH3_CONCO</name>
<comment type="subcellular location">
    <subcellularLocation>
        <location evidence="2">Cytoplasm</location>
    </subcellularLocation>
    <subcellularLocation>
        <location evidence="1">Nucleus</location>
    </subcellularLocation>
</comment>
<dbReference type="EMBL" id="JAFJMO010000006">
    <property type="protein sequence ID" value="KAJ8275263.1"/>
    <property type="molecule type" value="Genomic_DNA"/>
</dbReference>
<organism evidence="7 8">
    <name type="scientific">Conger conger</name>
    <name type="common">Conger eel</name>
    <name type="synonym">Muraena conger</name>
    <dbReference type="NCBI Taxonomy" id="82655"/>
    <lineage>
        <taxon>Eukaryota</taxon>
        <taxon>Metazoa</taxon>
        <taxon>Chordata</taxon>
        <taxon>Craniata</taxon>
        <taxon>Vertebrata</taxon>
        <taxon>Euteleostomi</taxon>
        <taxon>Actinopterygii</taxon>
        <taxon>Neopterygii</taxon>
        <taxon>Teleostei</taxon>
        <taxon>Anguilliformes</taxon>
        <taxon>Congridae</taxon>
        <taxon>Conger</taxon>
    </lineage>
</organism>
<evidence type="ECO:0000313" key="7">
    <source>
        <dbReference type="EMBL" id="KAJ8275263.1"/>
    </source>
</evidence>
<dbReference type="Gene3D" id="3.30.110.170">
    <property type="entry name" value="Protein of unknown function (DUF541), domain 1"/>
    <property type="match status" value="1"/>
</dbReference>
<dbReference type="GO" id="GO:0043123">
    <property type="term" value="P:positive regulation of canonical NF-kappaB signal transduction"/>
    <property type="evidence" value="ECO:0007669"/>
    <property type="project" value="InterPro"/>
</dbReference>
<gene>
    <name evidence="7" type="ORF">COCON_G00098880</name>
</gene>
<protein>
    <recommendedName>
        <fullName evidence="9">Interleukin-1 receptor-associated kinase 1-binding protein 1</fullName>
    </recommendedName>
</protein>
<dbReference type="GO" id="GO:0006955">
    <property type="term" value="P:immune response"/>
    <property type="evidence" value="ECO:0007669"/>
    <property type="project" value="InterPro"/>
</dbReference>
<reference evidence="7" key="1">
    <citation type="journal article" date="2023" name="Science">
        <title>Genome structures resolve the early diversification of teleost fishes.</title>
        <authorList>
            <person name="Parey E."/>
            <person name="Louis A."/>
            <person name="Montfort J."/>
            <person name="Bouchez O."/>
            <person name="Roques C."/>
            <person name="Iampietro C."/>
            <person name="Lluch J."/>
            <person name="Castinel A."/>
            <person name="Donnadieu C."/>
            <person name="Desvignes T."/>
            <person name="Floi Bucao C."/>
            <person name="Jouanno E."/>
            <person name="Wen M."/>
            <person name="Mejri S."/>
            <person name="Dirks R."/>
            <person name="Jansen H."/>
            <person name="Henkel C."/>
            <person name="Chen W.J."/>
            <person name="Zahm M."/>
            <person name="Cabau C."/>
            <person name="Klopp C."/>
            <person name="Thompson A.W."/>
            <person name="Robinson-Rechavi M."/>
            <person name="Braasch I."/>
            <person name="Lecointre G."/>
            <person name="Bobe J."/>
            <person name="Postlethwait J.H."/>
            <person name="Berthelot C."/>
            <person name="Roest Crollius H."/>
            <person name="Guiguen Y."/>
        </authorList>
    </citation>
    <scope>NUCLEOTIDE SEQUENCE</scope>
    <source>
        <strain evidence="7">Concon-B</strain>
    </source>
</reference>
<accession>A0A9Q1DMH3</accession>
<evidence type="ECO:0000256" key="5">
    <source>
        <dbReference type="ARBA" id="ARBA00023242"/>
    </source>
</evidence>
<dbReference type="InterPro" id="IPR030312">
    <property type="entry name" value="IRAK1BP1"/>
</dbReference>
<proteinExistence type="inferred from homology"/>
<dbReference type="GO" id="GO:0005737">
    <property type="term" value="C:cytoplasm"/>
    <property type="evidence" value="ECO:0007669"/>
    <property type="project" value="UniProtKB-SubCell"/>
</dbReference>
<keyword evidence="5" id="KW-0539">Nucleus</keyword>
<dbReference type="PANTHER" id="PTHR18842">
    <property type="entry name" value="INTERLEUKIN-1 RECEPTOR-ASSOCIATED KINASE 1-BINDING PROTEIN 1"/>
    <property type="match status" value="1"/>
</dbReference>